<proteinExistence type="predicted"/>
<dbReference type="EMBL" id="MU253862">
    <property type="protein sequence ID" value="KAG9245165.1"/>
    <property type="molecule type" value="Genomic_DNA"/>
</dbReference>
<dbReference type="Proteomes" id="UP000887226">
    <property type="component" value="Unassembled WGS sequence"/>
</dbReference>
<feature type="region of interest" description="Disordered" evidence="1">
    <location>
        <begin position="1"/>
        <end position="69"/>
    </location>
</feature>
<feature type="transmembrane region" description="Helical" evidence="2">
    <location>
        <begin position="90"/>
        <end position="109"/>
    </location>
</feature>
<protein>
    <submittedName>
        <fullName evidence="3">Uncharacterized protein</fullName>
    </submittedName>
</protein>
<feature type="transmembrane region" description="Helical" evidence="2">
    <location>
        <begin position="170"/>
        <end position="191"/>
    </location>
</feature>
<feature type="compositionally biased region" description="Polar residues" evidence="1">
    <location>
        <begin position="44"/>
        <end position="60"/>
    </location>
</feature>
<gene>
    <name evidence="3" type="ORF">BJ878DRAFT_419812</name>
</gene>
<sequence>MTKDRPIDRKLHSNVNTSRPPRSHNHFRHTQPQALSSTLLTTSPVTNRNGNGNGNAHSQASPPPGFPNRMNSVQTRYMNMLLNLDTIPRLHNIMAAFFSWIMLAGYVTFPGTFTSLQGIDAHSSVGKAILEDAKSLPLLYVAALCSGFGGLGMLWFWWRWRKNFVWLVNRIFLPGCLNALAGLISTLVNVYAQQDGKWSITAWITAAVTGGIAVVMGVLFVFYNFVILRSVKKSHGRDMEQATGHEGEGLAEKIERYEHDHFLKMKGRVQFL</sequence>
<accession>A0A9P7Z5A3</accession>
<organism evidence="3 4">
    <name type="scientific">Calycina marina</name>
    <dbReference type="NCBI Taxonomy" id="1763456"/>
    <lineage>
        <taxon>Eukaryota</taxon>
        <taxon>Fungi</taxon>
        <taxon>Dikarya</taxon>
        <taxon>Ascomycota</taxon>
        <taxon>Pezizomycotina</taxon>
        <taxon>Leotiomycetes</taxon>
        <taxon>Helotiales</taxon>
        <taxon>Pezizellaceae</taxon>
        <taxon>Calycina</taxon>
    </lineage>
</organism>
<evidence type="ECO:0000256" key="1">
    <source>
        <dbReference type="SAM" id="MobiDB-lite"/>
    </source>
</evidence>
<keyword evidence="2" id="KW-1133">Transmembrane helix</keyword>
<keyword evidence="2" id="KW-0812">Transmembrane</keyword>
<keyword evidence="2" id="KW-0472">Membrane</keyword>
<reference evidence="3" key="1">
    <citation type="journal article" date="2021" name="IMA Fungus">
        <title>Genomic characterization of three marine fungi, including Emericellopsis atlantica sp. nov. with signatures of a generalist lifestyle and marine biomass degradation.</title>
        <authorList>
            <person name="Hagestad O.C."/>
            <person name="Hou L."/>
            <person name="Andersen J.H."/>
            <person name="Hansen E.H."/>
            <person name="Altermark B."/>
            <person name="Li C."/>
            <person name="Kuhnert E."/>
            <person name="Cox R.J."/>
            <person name="Crous P.W."/>
            <person name="Spatafora J.W."/>
            <person name="Lail K."/>
            <person name="Amirebrahimi M."/>
            <person name="Lipzen A."/>
            <person name="Pangilinan J."/>
            <person name="Andreopoulos W."/>
            <person name="Hayes R.D."/>
            <person name="Ng V."/>
            <person name="Grigoriev I.V."/>
            <person name="Jackson S.A."/>
            <person name="Sutton T.D.S."/>
            <person name="Dobson A.D.W."/>
            <person name="Rama T."/>
        </authorList>
    </citation>
    <scope>NUCLEOTIDE SEQUENCE</scope>
    <source>
        <strain evidence="3">TRa3180A</strain>
    </source>
</reference>
<keyword evidence="4" id="KW-1185">Reference proteome</keyword>
<evidence type="ECO:0000313" key="4">
    <source>
        <dbReference type="Proteomes" id="UP000887226"/>
    </source>
</evidence>
<comment type="caution">
    <text evidence="3">The sequence shown here is derived from an EMBL/GenBank/DDBJ whole genome shotgun (WGS) entry which is preliminary data.</text>
</comment>
<evidence type="ECO:0000256" key="2">
    <source>
        <dbReference type="SAM" id="Phobius"/>
    </source>
</evidence>
<feature type="transmembrane region" description="Helical" evidence="2">
    <location>
        <begin position="203"/>
        <end position="227"/>
    </location>
</feature>
<name>A0A9P7Z5A3_9HELO</name>
<feature type="transmembrane region" description="Helical" evidence="2">
    <location>
        <begin position="138"/>
        <end position="158"/>
    </location>
</feature>
<feature type="compositionally biased region" description="Basic and acidic residues" evidence="1">
    <location>
        <begin position="1"/>
        <end position="11"/>
    </location>
</feature>
<evidence type="ECO:0000313" key="3">
    <source>
        <dbReference type="EMBL" id="KAG9245165.1"/>
    </source>
</evidence>
<dbReference type="OrthoDB" id="3254104at2759"/>
<dbReference type="AlphaFoldDB" id="A0A9P7Z5A3"/>